<feature type="region of interest" description="Disordered" evidence="1">
    <location>
        <begin position="36"/>
        <end position="74"/>
    </location>
</feature>
<dbReference type="RefSeq" id="WP_345353874.1">
    <property type="nucleotide sequence ID" value="NZ_BAABHJ010000006.1"/>
</dbReference>
<evidence type="ECO:0000313" key="4">
    <source>
        <dbReference type="Proteomes" id="UP001500212"/>
    </source>
</evidence>
<comment type="caution">
    <text evidence="3">The sequence shown here is derived from an EMBL/GenBank/DDBJ whole genome shotgun (WGS) entry which is preliminary data.</text>
</comment>
<name>A0ABP8TKE2_9ACTN</name>
<evidence type="ECO:0000256" key="1">
    <source>
        <dbReference type="SAM" id="MobiDB-lite"/>
    </source>
</evidence>
<evidence type="ECO:0000256" key="2">
    <source>
        <dbReference type="SAM" id="Phobius"/>
    </source>
</evidence>
<keyword evidence="2" id="KW-0472">Membrane</keyword>
<accession>A0ABP8TKE2</accession>
<keyword evidence="2" id="KW-1133">Transmembrane helix</keyword>
<reference evidence="4" key="1">
    <citation type="journal article" date="2019" name="Int. J. Syst. Evol. Microbiol.">
        <title>The Global Catalogue of Microorganisms (GCM) 10K type strain sequencing project: providing services to taxonomists for standard genome sequencing and annotation.</title>
        <authorList>
            <consortium name="The Broad Institute Genomics Platform"/>
            <consortium name="The Broad Institute Genome Sequencing Center for Infectious Disease"/>
            <person name="Wu L."/>
            <person name="Ma J."/>
        </authorList>
    </citation>
    <scope>NUCLEOTIDE SEQUENCE [LARGE SCALE GENOMIC DNA]</scope>
    <source>
        <strain evidence="4">JCM 17938</strain>
    </source>
</reference>
<dbReference type="Proteomes" id="UP001500212">
    <property type="component" value="Unassembled WGS sequence"/>
</dbReference>
<proteinExistence type="predicted"/>
<evidence type="ECO:0000313" key="3">
    <source>
        <dbReference type="EMBL" id="GAA4607728.1"/>
    </source>
</evidence>
<sequence>MTHHVTYVGVLGIVGIVLIVLVLIVWIAMTVRAARNPTQSGARGAGTKRGDNTGGVIHGSPAQQNRRDEAPRQD</sequence>
<keyword evidence="4" id="KW-1185">Reference proteome</keyword>
<dbReference type="EMBL" id="BAABHJ010000006">
    <property type="protein sequence ID" value="GAA4607728.1"/>
    <property type="molecule type" value="Genomic_DNA"/>
</dbReference>
<organism evidence="3 4">
    <name type="scientific">Actinoallomurus liliacearum</name>
    <dbReference type="NCBI Taxonomy" id="1080073"/>
    <lineage>
        <taxon>Bacteria</taxon>
        <taxon>Bacillati</taxon>
        <taxon>Actinomycetota</taxon>
        <taxon>Actinomycetes</taxon>
        <taxon>Streptosporangiales</taxon>
        <taxon>Thermomonosporaceae</taxon>
        <taxon>Actinoallomurus</taxon>
    </lineage>
</organism>
<gene>
    <name evidence="3" type="ORF">GCM10023195_29660</name>
</gene>
<keyword evidence="2" id="KW-0812">Transmembrane</keyword>
<feature type="compositionally biased region" description="Basic and acidic residues" evidence="1">
    <location>
        <begin position="65"/>
        <end position="74"/>
    </location>
</feature>
<feature type="transmembrane region" description="Helical" evidence="2">
    <location>
        <begin position="6"/>
        <end position="29"/>
    </location>
</feature>
<protein>
    <submittedName>
        <fullName evidence="3">Uncharacterized protein</fullName>
    </submittedName>
</protein>